<reference evidence="8 9" key="1">
    <citation type="submission" date="2023-08" db="EMBL/GenBank/DDBJ databases">
        <title>Black Yeasts Isolated from many extreme environments.</title>
        <authorList>
            <person name="Coleine C."/>
            <person name="Stajich J.E."/>
            <person name="Selbmann L."/>
        </authorList>
    </citation>
    <scope>NUCLEOTIDE SEQUENCE [LARGE SCALE GENOMIC DNA]</scope>
    <source>
        <strain evidence="8 9">CCFEE 5792</strain>
    </source>
</reference>
<evidence type="ECO:0000256" key="4">
    <source>
        <dbReference type="ARBA" id="ARBA00022840"/>
    </source>
</evidence>
<dbReference type="PANTHER" id="PTHR45644">
    <property type="entry name" value="AAA ATPASE, PUTATIVE (AFU_ORTHOLOGUE AFUA_2G12920)-RELATED-RELATED"/>
    <property type="match status" value="1"/>
</dbReference>
<dbReference type="AlphaFoldDB" id="A0AAV9MTM7"/>
<feature type="region of interest" description="Disordered" evidence="6">
    <location>
        <begin position="467"/>
        <end position="516"/>
    </location>
</feature>
<organism evidence="8 9">
    <name type="scientific">Exophiala bonariae</name>
    <dbReference type="NCBI Taxonomy" id="1690606"/>
    <lineage>
        <taxon>Eukaryota</taxon>
        <taxon>Fungi</taxon>
        <taxon>Dikarya</taxon>
        <taxon>Ascomycota</taxon>
        <taxon>Pezizomycotina</taxon>
        <taxon>Eurotiomycetes</taxon>
        <taxon>Chaetothyriomycetidae</taxon>
        <taxon>Chaetothyriales</taxon>
        <taxon>Herpotrichiellaceae</taxon>
        <taxon>Exophiala</taxon>
    </lineage>
</organism>
<dbReference type="Proteomes" id="UP001358417">
    <property type="component" value="Unassembled WGS sequence"/>
</dbReference>
<dbReference type="GO" id="GO:0016887">
    <property type="term" value="F:ATP hydrolysis activity"/>
    <property type="evidence" value="ECO:0007669"/>
    <property type="project" value="InterPro"/>
</dbReference>
<dbReference type="InterPro" id="IPR003960">
    <property type="entry name" value="ATPase_AAA_CS"/>
</dbReference>
<dbReference type="InterPro" id="IPR041569">
    <property type="entry name" value="AAA_lid_3"/>
</dbReference>
<feature type="compositionally biased region" description="Basic and acidic residues" evidence="6">
    <location>
        <begin position="485"/>
        <end position="505"/>
    </location>
</feature>
<feature type="domain" description="AAA+ ATPase" evidence="7">
    <location>
        <begin position="589"/>
        <end position="725"/>
    </location>
</feature>
<keyword evidence="3" id="KW-1000">Mitochondrion outer membrane</keyword>
<keyword evidence="3" id="KW-0472">Membrane</keyword>
<dbReference type="Gene3D" id="3.40.50.300">
    <property type="entry name" value="P-loop containing nucleotide triphosphate hydrolases"/>
    <property type="match status" value="1"/>
</dbReference>
<dbReference type="Pfam" id="PF00004">
    <property type="entry name" value="AAA"/>
    <property type="match status" value="1"/>
</dbReference>
<keyword evidence="2" id="KW-0547">Nucleotide-binding</keyword>
<dbReference type="Gene3D" id="1.10.8.60">
    <property type="match status" value="1"/>
</dbReference>
<dbReference type="EMBL" id="JAVRRD010000043">
    <property type="protein sequence ID" value="KAK5044779.1"/>
    <property type="molecule type" value="Genomic_DNA"/>
</dbReference>
<dbReference type="PROSITE" id="PS00674">
    <property type="entry name" value="AAA"/>
    <property type="match status" value="1"/>
</dbReference>
<comment type="caution">
    <text evidence="8">The sequence shown here is derived from an EMBL/GenBank/DDBJ whole genome shotgun (WGS) entry which is preliminary data.</text>
</comment>
<keyword evidence="5" id="KW-0496">Mitochondrion</keyword>
<evidence type="ECO:0000256" key="2">
    <source>
        <dbReference type="ARBA" id="ARBA00022741"/>
    </source>
</evidence>
<proteinExistence type="predicted"/>
<evidence type="ECO:0000313" key="9">
    <source>
        <dbReference type="Proteomes" id="UP001358417"/>
    </source>
</evidence>
<dbReference type="SMART" id="SM00382">
    <property type="entry name" value="AAA"/>
    <property type="match status" value="1"/>
</dbReference>
<dbReference type="RefSeq" id="XP_064700430.1">
    <property type="nucleotide sequence ID" value="XM_064853972.1"/>
</dbReference>
<accession>A0AAV9MTM7</accession>
<evidence type="ECO:0000256" key="3">
    <source>
        <dbReference type="ARBA" id="ARBA00022787"/>
    </source>
</evidence>
<dbReference type="InterPro" id="IPR003593">
    <property type="entry name" value="AAA+_ATPase"/>
</dbReference>
<sequence length="834" mass="93161">MARIKQTHRKNSESTESAANVKDRCNVLPTWWLERHVAAADDCPIRRVVLKDCNCAAPDSTEFSPCVAEPGSYMIGENLYMEALAAIGGYMYTDSRTYGVGSSTVLLQSQGKETPDYLDTIVENLAFDIGADRISFGPMELADFASDLLKERLFEPRDCSFLQLSCQSDDEEKKSYWALTFAEWAEMNEEDFDERASDCGSESSELTDCDTLSDNYNPEDKIEPDEDPYDFVPGLTTWSVYWRRSRILKRLFTKSLRATRVGIKQFKRSAPPYFPRHQPRICDIPVGGTIIHVREMDRLKSHAIAGRILAFLEHQVDCYRRRGHRILIVGTAQEEVKMPTSAWMSSWYNSDDRQLLISVPSCLRHQETLIAGQTAWIRENNTRLLKSMFRSGIVAARTNDLFQPLTPWELAVDSPLNQQLSSKRLPFNVWRRFVVSAELKLRTSKTFDLADLEAVVKRTILTPHLRGKKQTLGTAKGEASGGSEGEGKSTEPKGEGKPTEVKNGDKPNISTSGSSSNDVALTLDFEELKDDCDKYEQAMLSGIVEAGKLKTTMNDIELDPSIIEALEDMTMLPLRQPEQFKYGLLATQRMSGALLFGPPGTGKTLLARAIAQRRSVHVLEVSGADVHQKYVGEAEKIVRAIFSLGRKLRPCVVFIDEADSIFGSRSSGMHRADRNVVNQFLREWDGLSSSTGGDITMLVATNRPFDLDSAVLRRLPRRLFLDLPSVGMRQKILQIMLRDEQVAEDVDLASIAIAAEKFSGSDLKNVCLAAALRAVRDSGNQGEADTAKDASSNRILTNEHFVKAMAETRASTDADLVSQIRKFNKEFGSKAGRR</sequence>
<name>A0AAV9MTM7_9EURO</name>
<dbReference type="PANTHER" id="PTHR45644:SF56">
    <property type="entry name" value="AAA ATPASE, PUTATIVE (AFU_ORTHOLOGUE AFUA_2G12920)-RELATED"/>
    <property type="match status" value="1"/>
</dbReference>
<dbReference type="GO" id="GO:0005524">
    <property type="term" value="F:ATP binding"/>
    <property type="evidence" value="ECO:0007669"/>
    <property type="project" value="UniProtKB-KW"/>
</dbReference>
<keyword evidence="9" id="KW-1185">Reference proteome</keyword>
<evidence type="ECO:0000256" key="5">
    <source>
        <dbReference type="ARBA" id="ARBA00023128"/>
    </source>
</evidence>
<feature type="region of interest" description="Disordered" evidence="6">
    <location>
        <begin position="195"/>
        <end position="220"/>
    </location>
</feature>
<evidence type="ECO:0000256" key="6">
    <source>
        <dbReference type="SAM" id="MobiDB-lite"/>
    </source>
</evidence>
<protein>
    <recommendedName>
        <fullName evidence="7">AAA+ ATPase domain-containing protein</fullName>
    </recommendedName>
</protein>
<evidence type="ECO:0000313" key="8">
    <source>
        <dbReference type="EMBL" id="KAK5044779.1"/>
    </source>
</evidence>
<dbReference type="InterPro" id="IPR051701">
    <property type="entry name" value="Mito_OM_Translocase_MSP1"/>
</dbReference>
<dbReference type="InterPro" id="IPR003959">
    <property type="entry name" value="ATPase_AAA_core"/>
</dbReference>
<dbReference type="InterPro" id="IPR027417">
    <property type="entry name" value="P-loop_NTPase"/>
</dbReference>
<dbReference type="GO" id="GO:0005741">
    <property type="term" value="C:mitochondrial outer membrane"/>
    <property type="evidence" value="ECO:0007669"/>
    <property type="project" value="UniProtKB-SubCell"/>
</dbReference>
<keyword evidence="4" id="KW-0067">ATP-binding</keyword>
<gene>
    <name evidence="8" type="ORF">LTR84_010435</name>
</gene>
<dbReference type="Pfam" id="PF17862">
    <property type="entry name" value="AAA_lid_3"/>
    <property type="match status" value="1"/>
</dbReference>
<feature type="compositionally biased region" description="Polar residues" evidence="6">
    <location>
        <begin position="200"/>
        <end position="216"/>
    </location>
</feature>
<evidence type="ECO:0000256" key="1">
    <source>
        <dbReference type="ARBA" id="ARBA00004572"/>
    </source>
</evidence>
<dbReference type="SUPFAM" id="SSF52540">
    <property type="entry name" value="P-loop containing nucleoside triphosphate hydrolases"/>
    <property type="match status" value="1"/>
</dbReference>
<evidence type="ECO:0000259" key="7">
    <source>
        <dbReference type="SMART" id="SM00382"/>
    </source>
</evidence>
<dbReference type="GeneID" id="89978593"/>
<comment type="subcellular location">
    <subcellularLocation>
        <location evidence="1">Mitochondrion outer membrane</location>
        <topology evidence="1">Single-pass membrane protein</topology>
    </subcellularLocation>
</comment>